<keyword evidence="7 9" id="KW-0234">DNA repair</keyword>
<organism evidence="13 14">
    <name type="scientific">Tetragenococcus koreensis</name>
    <dbReference type="NCBI Taxonomy" id="290335"/>
    <lineage>
        <taxon>Bacteria</taxon>
        <taxon>Bacillati</taxon>
        <taxon>Bacillota</taxon>
        <taxon>Bacilli</taxon>
        <taxon>Lactobacillales</taxon>
        <taxon>Enterococcaceae</taxon>
        <taxon>Tetragenococcus</taxon>
    </lineage>
</organism>
<name>A0AAN4UAI1_9ENTE</name>
<dbReference type="Proteomes" id="UP000886607">
    <property type="component" value="Unassembled WGS sequence"/>
</dbReference>
<evidence type="ECO:0000259" key="11">
    <source>
        <dbReference type="Pfam" id="PF02870"/>
    </source>
</evidence>
<evidence type="ECO:0000259" key="10">
    <source>
        <dbReference type="Pfam" id="PF01035"/>
    </source>
</evidence>
<dbReference type="Proteomes" id="UP000886597">
    <property type="component" value="Unassembled WGS sequence"/>
</dbReference>
<protein>
    <recommendedName>
        <fullName evidence="9">Methylated-DNA--protein-cysteine methyltransferase</fullName>
        <ecNumber evidence="9">2.1.1.63</ecNumber>
    </recommendedName>
    <alternativeName>
        <fullName evidence="9">6-O-methylguanine-DNA methyltransferase</fullName>
        <shortName evidence="9">MGMT</shortName>
    </alternativeName>
    <alternativeName>
        <fullName evidence="9">O-6-methylguanine-DNA-alkyltransferase</fullName>
    </alternativeName>
</protein>
<evidence type="ECO:0000313" key="15">
    <source>
        <dbReference type="Proteomes" id="UP000886607"/>
    </source>
</evidence>
<keyword evidence="4 9" id="KW-0489">Methyltransferase</keyword>
<evidence type="ECO:0000313" key="14">
    <source>
        <dbReference type="Proteomes" id="UP000886597"/>
    </source>
</evidence>
<evidence type="ECO:0000256" key="5">
    <source>
        <dbReference type="ARBA" id="ARBA00022679"/>
    </source>
</evidence>
<evidence type="ECO:0000313" key="13">
    <source>
        <dbReference type="EMBL" id="GEQ53697.1"/>
    </source>
</evidence>
<feature type="domain" description="Methylguanine DNA methyltransferase ribonuclease-like" evidence="11">
    <location>
        <begin position="2"/>
        <end position="69"/>
    </location>
</feature>
<dbReference type="PANTHER" id="PTHR10815:SF5">
    <property type="entry name" value="METHYLATED-DNA--PROTEIN-CYSTEINE METHYLTRANSFERASE"/>
    <property type="match status" value="1"/>
</dbReference>
<keyword evidence="6 9" id="KW-0227">DNA damage</keyword>
<feature type="active site" description="Nucleophile; methyl group acceptor" evidence="9">
    <location>
        <position position="130"/>
    </location>
</feature>
<reference evidence="13" key="2">
    <citation type="journal article" date="2020" name="Int. Dairy J.">
        <title>Lactic acid bacterial diversity in Brie cheese focusing on salt concentration and pH of isolation medium and characterisation of halophilic and alkaliphilic lactic acid bacterial isolates.</title>
        <authorList>
            <person name="Unno R."/>
            <person name="Matsutani M."/>
            <person name="Suzuki T."/>
            <person name="Kodama K."/>
            <person name="Matsushita H."/>
            <person name="Yamasato K."/>
            <person name="Koizumi Y."/>
            <person name="Ishikawa M."/>
        </authorList>
    </citation>
    <scope>NUCLEOTIDE SEQUENCE</scope>
    <source>
        <strain evidence="13">7C1</strain>
        <strain evidence="12">8C4</strain>
    </source>
</reference>
<comment type="similarity">
    <text evidence="2 9">Belongs to the MGMT family.</text>
</comment>
<proteinExistence type="inferred from homology"/>
<comment type="catalytic activity">
    <reaction evidence="1 9">
        <text>a 4-O-methyl-thymidine in DNA + L-cysteinyl-[protein] = a thymidine in DNA + S-methyl-L-cysteinyl-[protein]</text>
        <dbReference type="Rhea" id="RHEA:53428"/>
        <dbReference type="Rhea" id="RHEA-COMP:10131"/>
        <dbReference type="Rhea" id="RHEA-COMP:10132"/>
        <dbReference type="Rhea" id="RHEA-COMP:13555"/>
        <dbReference type="Rhea" id="RHEA-COMP:13556"/>
        <dbReference type="ChEBI" id="CHEBI:29950"/>
        <dbReference type="ChEBI" id="CHEBI:82612"/>
        <dbReference type="ChEBI" id="CHEBI:137386"/>
        <dbReference type="ChEBI" id="CHEBI:137387"/>
        <dbReference type="EC" id="2.1.1.63"/>
    </reaction>
</comment>
<comment type="caution">
    <text evidence="13">The sequence shown here is derived from an EMBL/GenBank/DDBJ whole genome shotgun (WGS) entry which is preliminary data.</text>
</comment>
<dbReference type="InterPro" id="IPR036217">
    <property type="entry name" value="MethylDNA_cys_MeTrfase_DNAb"/>
</dbReference>
<dbReference type="SUPFAM" id="SSF46767">
    <property type="entry name" value="Methylated DNA-protein cysteine methyltransferase, C-terminal domain"/>
    <property type="match status" value="1"/>
</dbReference>
<dbReference type="Pfam" id="PF01035">
    <property type="entry name" value="DNA_binding_1"/>
    <property type="match status" value="1"/>
</dbReference>
<dbReference type="GO" id="GO:0003908">
    <property type="term" value="F:methylated-DNA-[protein]-cysteine S-methyltransferase activity"/>
    <property type="evidence" value="ECO:0007669"/>
    <property type="project" value="UniProtKB-UniRule"/>
</dbReference>
<dbReference type="EC" id="2.1.1.63" evidence="9"/>
<evidence type="ECO:0000256" key="3">
    <source>
        <dbReference type="ARBA" id="ARBA00022490"/>
    </source>
</evidence>
<dbReference type="EMBL" id="BKBO01000006">
    <property type="protein sequence ID" value="GEQ48721.1"/>
    <property type="molecule type" value="Genomic_DNA"/>
</dbReference>
<dbReference type="SUPFAM" id="SSF53155">
    <property type="entry name" value="Methylated DNA-protein cysteine methyltransferase domain"/>
    <property type="match status" value="1"/>
</dbReference>
<keyword evidence="5 9" id="KW-0808">Transferase</keyword>
<evidence type="ECO:0000256" key="4">
    <source>
        <dbReference type="ARBA" id="ARBA00022603"/>
    </source>
</evidence>
<evidence type="ECO:0000256" key="6">
    <source>
        <dbReference type="ARBA" id="ARBA00022763"/>
    </source>
</evidence>
<comment type="function">
    <text evidence="9">Involved in the cellular defense against the biological effects of O6-methylguanine (O6-MeG) and O4-methylthymine (O4-MeT) in DNA. Repairs the methylated nucleobase in DNA by stoichiometrically transferring the methyl group to a cysteine residue in the enzyme. This is a suicide reaction: the enzyme is irreversibly inactivated.</text>
</comment>
<comment type="subcellular location">
    <subcellularLocation>
        <location evidence="9">Cytoplasm</location>
    </subcellularLocation>
</comment>
<dbReference type="GO" id="GO:0032259">
    <property type="term" value="P:methylation"/>
    <property type="evidence" value="ECO:0007669"/>
    <property type="project" value="UniProtKB-KW"/>
</dbReference>
<evidence type="ECO:0000256" key="2">
    <source>
        <dbReference type="ARBA" id="ARBA00008711"/>
    </source>
</evidence>
<dbReference type="AlphaFoldDB" id="A0AAN4UAI1"/>
<evidence type="ECO:0000256" key="7">
    <source>
        <dbReference type="ARBA" id="ARBA00023204"/>
    </source>
</evidence>
<dbReference type="InterPro" id="IPR001497">
    <property type="entry name" value="MethylDNA_cys_MeTrfase_AS"/>
</dbReference>
<dbReference type="Gene3D" id="3.30.160.70">
    <property type="entry name" value="Methylated DNA-protein cysteine methyltransferase domain"/>
    <property type="match status" value="1"/>
</dbReference>
<comment type="miscellaneous">
    <text evidence="9">This enzyme catalyzes only one turnover and therefore is not strictly catalytic. According to one definition, an enzyme is a biocatalyst that acts repeatedly and over many reaction cycles.</text>
</comment>
<dbReference type="CDD" id="cd06445">
    <property type="entry name" value="ATase"/>
    <property type="match status" value="1"/>
</dbReference>
<keyword evidence="3 9" id="KW-0963">Cytoplasm</keyword>
<reference evidence="13" key="1">
    <citation type="submission" date="2019-08" db="EMBL/GenBank/DDBJ databases">
        <authorList>
            <person name="Ishikawa M."/>
            <person name="Suzuki T."/>
            <person name="Matsutani M."/>
        </authorList>
    </citation>
    <scope>NUCLEOTIDE SEQUENCE</scope>
    <source>
        <strain evidence="13">7C1</strain>
        <strain evidence="12">8C4</strain>
    </source>
</reference>
<dbReference type="InterPro" id="IPR036388">
    <property type="entry name" value="WH-like_DNA-bd_sf"/>
</dbReference>
<accession>A0AAN4UAI1</accession>
<gene>
    <name evidence="12" type="ORF">TK11N_05730</name>
    <name evidence="13" type="ORF">TK2N_05410</name>
</gene>
<dbReference type="HAMAP" id="MF_00772">
    <property type="entry name" value="OGT"/>
    <property type="match status" value="1"/>
</dbReference>
<dbReference type="NCBIfam" id="TIGR00589">
    <property type="entry name" value="ogt"/>
    <property type="match status" value="1"/>
</dbReference>
<comment type="catalytic activity">
    <reaction evidence="8 9">
        <text>a 6-O-methyl-2'-deoxyguanosine in DNA + L-cysteinyl-[protein] = S-methyl-L-cysteinyl-[protein] + a 2'-deoxyguanosine in DNA</text>
        <dbReference type="Rhea" id="RHEA:24000"/>
        <dbReference type="Rhea" id="RHEA-COMP:10131"/>
        <dbReference type="Rhea" id="RHEA-COMP:10132"/>
        <dbReference type="Rhea" id="RHEA-COMP:11367"/>
        <dbReference type="Rhea" id="RHEA-COMP:11368"/>
        <dbReference type="ChEBI" id="CHEBI:29950"/>
        <dbReference type="ChEBI" id="CHEBI:82612"/>
        <dbReference type="ChEBI" id="CHEBI:85445"/>
        <dbReference type="ChEBI" id="CHEBI:85448"/>
        <dbReference type="EC" id="2.1.1.63"/>
    </reaction>
</comment>
<dbReference type="PANTHER" id="PTHR10815">
    <property type="entry name" value="METHYLATED-DNA--PROTEIN-CYSTEINE METHYLTRANSFERASE"/>
    <property type="match status" value="1"/>
</dbReference>
<dbReference type="InterPro" id="IPR008332">
    <property type="entry name" value="MethylG_MeTrfase_N"/>
</dbReference>
<feature type="domain" description="Methylated-DNA-[protein]-cysteine S-methyltransferase DNA binding" evidence="10">
    <location>
        <begin position="75"/>
        <end position="158"/>
    </location>
</feature>
<dbReference type="GO" id="GO:0005737">
    <property type="term" value="C:cytoplasm"/>
    <property type="evidence" value="ECO:0007669"/>
    <property type="project" value="UniProtKB-SubCell"/>
</dbReference>
<keyword evidence="15" id="KW-1185">Reference proteome</keyword>
<dbReference type="RefSeq" id="WP_202583567.1">
    <property type="nucleotide sequence ID" value="NZ_BKBO01000006.1"/>
</dbReference>
<dbReference type="InterPro" id="IPR023546">
    <property type="entry name" value="MGMT"/>
</dbReference>
<dbReference type="GO" id="GO:0006307">
    <property type="term" value="P:DNA alkylation repair"/>
    <property type="evidence" value="ECO:0007669"/>
    <property type="project" value="UniProtKB-UniRule"/>
</dbReference>
<dbReference type="EMBL" id="BKBQ01000006">
    <property type="protein sequence ID" value="GEQ53697.1"/>
    <property type="molecule type" value="Genomic_DNA"/>
</dbReference>
<dbReference type="InterPro" id="IPR036631">
    <property type="entry name" value="MGMT_N_sf"/>
</dbReference>
<dbReference type="Gene3D" id="1.10.10.10">
    <property type="entry name" value="Winged helix-like DNA-binding domain superfamily/Winged helix DNA-binding domain"/>
    <property type="match status" value="1"/>
</dbReference>
<evidence type="ECO:0000256" key="1">
    <source>
        <dbReference type="ARBA" id="ARBA00001286"/>
    </source>
</evidence>
<sequence length="160" mass="17807">MIYMNKTDSPLGPLVLTSDGENLTGLWFENRSTIQESWQEKELPIFTETQSWLQEYFTGKDPAWMLPVKPEGTDYRKNVWKALLEVPYGETASYKDIAQMVDAASPDRKTSARAVGGAVGKNPISIIIPCHRIIGSDGDLTGYGGGIDRKIKLLELEKSL</sequence>
<evidence type="ECO:0000313" key="12">
    <source>
        <dbReference type="EMBL" id="GEQ48721.1"/>
    </source>
</evidence>
<evidence type="ECO:0000256" key="9">
    <source>
        <dbReference type="HAMAP-Rule" id="MF_00772"/>
    </source>
</evidence>
<dbReference type="PROSITE" id="PS00374">
    <property type="entry name" value="MGMT"/>
    <property type="match status" value="1"/>
</dbReference>
<dbReference type="Pfam" id="PF02870">
    <property type="entry name" value="Methyltransf_1N"/>
    <property type="match status" value="1"/>
</dbReference>
<dbReference type="InterPro" id="IPR014048">
    <property type="entry name" value="MethylDNA_cys_MeTrfase_DNA-bd"/>
</dbReference>
<dbReference type="FunFam" id="1.10.10.10:FF:000214">
    <property type="entry name" value="Methylated-DNA--protein-cysteine methyltransferase"/>
    <property type="match status" value="1"/>
</dbReference>
<evidence type="ECO:0000256" key="8">
    <source>
        <dbReference type="ARBA" id="ARBA00049348"/>
    </source>
</evidence>